<proteinExistence type="predicted"/>
<evidence type="ECO:0000313" key="1">
    <source>
        <dbReference type="EMBL" id="KAJ2991507.1"/>
    </source>
</evidence>
<sequence length="242" mass="27340">MSEYTSTHEGFQRAMEWSLTGRPEESNLYVESTSTPTFYHVMNGQRLPYDTYLKGIVEWRAKISDYKPVVDEFLRDGEKLAVHMTGTIKVEGTETEFESFMFAKVDRETGKMEWLVERAIVASAITLYYRVTAFLGAQTSVVGQMLGQTIEISIAIIVGCVPAIRSLWRTHIAGTPFYLKLQSTFTGQSSRDLPQLRKPQVTSSDPLESSSHAYVELDEPPRAPSASNSNESRTWAHPHYEV</sequence>
<keyword evidence="2" id="KW-1185">Reference proteome</keyword>
<gene>
    <name evidence="1" type="ORF">NUW58_g2489</name>
</gene>
<name>A0ACC1PH29_9PEZI</name>
<comment type="caution">
    <text evidence="1">The sequence shown here is derived from an EMBL/GenBank/DDBJ whole genome shotgun (WGS) entry which is preliminary data.</text>
</comment>
<organism evidence="1 2">
    <name type="scientific">Xylaria curta</name>
    <dbReference type="NCBI Taxonomy" id="42375"/>
    <lineage>
        <taxon>Eukaryota</taxon>
        <taxon>Fungi</taxon>
        <taxon>Dikarya</taxon>
        <taxon>Ascomycota</taxon>
        <taxon>Pezizomycotina</taxon>
        <taxon>Sordariomycetes</taxon>
        <taxon>Xylariomycetidae</taxon>
        <taxon>Xylariales</taxon>
        <taxon>Xylariaceae</taxon>
        <taxon>Xylaria</taxon>
    </lineage>
</organism>
<accession>A0ACC1PH29</accession>
<dbReference type="EMBL" id="JAPDGR010000326">
    <property type="protein sequence ID" value="KAJ2991507.1"/>
    <property type="molecule type" value="Genomic_DNA"/>
</dbReference>
<evidence type="ECO:0000313" key="2">
    <source>
        <dbReference type="Proteomes" id="UP001143856"/>
    </source>
</evidence>
<protein>
    <submittedName>
        <fullName evidence="1">Uncharacterized protein</fullName>
    </submittedName>
</protein>
<dbReference type="Proteomes" id="UP001143856">
    <property type="component" value="Unassembled WGS sequence"/>
</dbReference>
<reference evidence="1" key="1">
    <citation type="submission" date="2022-10" db="EMBL/GenBank/DDBJ databases">
        <title>Genome Sequence of Xylaria curta.</title>
        <authorList>
            <person name="Buettner E."/>
        </authorList>
    </citation>
    <scope>NUCLEOTIDE SEQUENCE</scope>
    <source>
        <strain evidence="1">Babe10</strain>
    </source>
</reference>